<dbReference type="RefSeq" id="WP_329508559.1">
    <property type="nucleotide sequence ID" value="NZ_JAYWVC010000062.1"/>
</dbReference>
<organism evidence="1 2">
    <name type="scientific">Streptomyces chiangmaiensis</name>
    <dbReference type="NCBI Taxonomy" id="766497"/>
    <lineage>
        <taxon>Bacteria</taxon>
        <taxon>Bacillati</taxon>
        <taxon>Actinomycetota</taxon>
        <taxon>Actinomycetes</taxon>
        <taxon>Kitasatosporales</taxon>
        <taxon>Streptomycetaceae</taxon>
        <taxon>Streptomyces</taxon>
    </lineage>
</organism>
<comment type="caution">
    <text evidence="1">The sequence shown here is derived from an EMBL/GenBank/DDBJ whole genome shotgun (WGS) entry which is preliminary data.</text>
</comment>
<protein>
    <submittedName>
        <fullName evidence="1">Uncharacterized protein</fullName>
    </submittedName>
</protein>
<name>A0ABU7FLX1_9ACTN</name>
<sequence length="52" mass="5565">MRTTSVRVDVAELVGLRTHHPEAVAEAAARRAGRPLIDDTGRLMVDTAVGLL</sequence>
<reference evidence="1" key="1">
    <citation type="submission" date="2024-01" db="EMBL/GenBank/DDBJ databases">
        <title>First draft genome sequence data of TA4-1, the type strain of Gram-positive actinobacterium Streptomyces chiangmaiensis.</title>
        <authorList>
            <person name="Yasawong M."/>
            <person name="Nantapong N."/>
        </authorList>
    </citation>
    <scope>NUCLEOTIDE SEQUENCE</scope>
    <source>
        <strain evidence="1">TA4-1</strain>
    </source>
</reference>
<evidence type="ECO:0000313" key="2">
    <source>
        <dbReference type="Proteomes" id="UP001333996"/>
    </source>
</evidence>
<proteinExistence type="predicted"/>
<keyword evidence="2" id="KW-1185">Reference proteome</keyword>
<dbReference type="Proteomes" id="UP001333996">
    <property type="component" value="Unassembled WGS sequence"/>
</dbReference>
<gene>
    <name evidence="1" type="ORF">VXC91_19495</name>
</gene>
<accession>A0ABU7FLX1</accession>
<evidence type="ECO:0000313" key="1">
    <source>
        <dbReference type="EMBL" id="MED7824109.1"/>
    </source>
</evidence>
<dbReference type="EMBL" id="JAYWVC010000062">
    <property type="protein sequence ID" value="MED7824109.1"/>
    <property type="molecule type" value="Genomic_DNA"/>
</dbReference>